<dbReference type="EMBL" id="JHEG02000058">
    <property type="protein sequence ID" value="KIE08548.1"/>
    <property type="molecule type" value="Genomic_DNA"/>
</dbReference>
<sequence length="60" mass="7191">MFGMSQSLSKKQLFHQTQNIKYFSQTYRTTTKNYGCVVQFICLLKSQFFARFLNCFLDFI</sequence>
<evidence type="ECO:0000313" key="1">
    <source>
        <dbReference type="EMBL" id="KIE08548.1"/>
    </source>
</evidence>
<protein>
    <submittedName>
        <fullName evidence="1">Uncharacterized protein</fullName>
    </submittedName>
</protein>
<accession>A0A0C1QXZ5</accession>
<comment type="caution">
    <text evidence="1">The sequence shown here is derived from an EMBL/GenBank/DDBJ whole genome shotgun (WGS) entry which is preliminary data.</text>
</comment>
<name>A0A0C1QXZ5_9CYAN</name>
<proteinExistence type="predicted"/>
<organism evidence="1">
    <name type="scientific">Tolypothrix bouteillei VB521301</name>
    <dbReference type="NCBI Taxonomy" id="1479485"/>
    <lineage>
        <taxon>Bacteria</taxon>
        <taxon>Bacillati</taxon>
        <taxon>Cyanobacteriota</taxon>
        <taxon>Cyanophyceae</taxon>
        <taxon>Nostocales</taxon>
        <taxon>Tolypothrichaceae</taxon>
        <taxon>Tolypothrix</taxon>
    </lineage>
</organism>
<gene>
    <name evidence="1" type="ORF">DA73_0228780</name>
</gene>
<dbReference type="AlphaFoldDB" id="A0A0C1QXZ5"/>
<reference evidence="1" key="1">
    <citation type="journal article" date="2015" name="Genome Announc.">
        <title>Draft Genome Sequence of Tolypothrix boutellei Strain VB521301.</title>
        <authorList>
            <person name="Chandrababunaidu M.M."/>
            <person name="Singh D."/>
            <person name="Sen D."/>
            <person name="Bhan S."/>
            <person name="Das S."/>
            <person name="Gupta A."/>
            <person name="Adhikary S.P."/>
            <person name="Tripathy S."/>
        </authorList>
    </citation>
    <scope>NUCLEOTIDE SEQUENCE</scope>
    <source>
        <strain evidence="1">VB521301</strain>
    </source>
</reference>